<comment type="subcellular location">
    <subcellularLocation>
        <location evidence="1">Cell inner membrane</location>
        <topology evidence="1">Peripheral membrane protein</topology>
    </subcellularLocation>
</comment>
<dbReference type="Pfam" id="PF08352">
    <property type="entry name" value="oligo_HPY"/>
    <property type="match status" value="1"/>
</dbReference>
<dbReference type="RefSeq" id="WP_116687213.1">
    <property type="nucleotide sequence ID" value="NZ_CAWNYD010000004.1"/>
</dbReference>
<organism evidence="11 12">
    <name type="scientific">Pelagibaculum spongiae</name>
    <dbReference type="NCBI Taxonomy" id="2080658"/>
    <lineage>
        <taxon>Bacteria</taxon>
        <taxon>Pseudomonadati</taxon>
        <taxon>Pseudomonadota</taxon>
        <taxon>Gammaproteobacteria</taxon>
        <taxon>Oceanospirillales</taxon>
        <taxon>Pelagibaculum</taxon>
    </lineage>
</organism>
<dbReference type="SUPFAM" id="SSF52540">
    <property type="entry name" value="P-loop containing nucleoside triphosphate hydrolases"/>
    <property type="match status" value="1"/>
</dbReference>
<dbReference type="GO" id="GO:0005524">
    <property type="term" value="F:ATP binding"/>
    <property type="evidence" value="ECO:0007669"/>
    <property type="project" value="UniProtKB-KW"/>
</dbReference>
<evidence type="ECO:0000313" key="12">
    <source>
        <dbReference type="Proteomes" id="UP000244906"/>
    </source>
</evidence>
<evidence type="ECO:0000259" key="10">
    <source>
        <dbReference type="PROSITE" id="PS50893"/>
    </source>
</evidence>
<reference evidence="11 12" key="1">
    <citation type="submission" date="2018-04" db="EMBL/GenBank/DDBJ databases">
        <title>Thalassorhabdus spongiae gen. nov., sp. nov., isolated from a marine sponge in South-West Iceland.</title>
        <authorList>
            <person name="Knobloch S."/>
            <person name="Daussin A."/>
            <person name="Johannsson R."/>
            <person name="Marteinsson V.T."/>
        </authorList>
    </citation>
    <scope>NUCLEOTIDE SEQUENCE [LARGE SCALE GENOMIC DNA]</scope>
    <source>
        <strain evidence="11 12">Hp12</strain>
    </source>
</reference>
<dbReference type="Pfam" id="PF00005">
    <property type="entry name" value="ABC_tran"/>
    <property type="match status" value="1"/>
</dbReference>
<evidence type="ECO:0000256" key="5">
    <source>
        <dbReference type="ARBA" id="ARBA00022741"/>
    </source>
</evidence>
<dbReference type="PROSITE" id="PS00211">
    <property type="entry name" value="ABC_TRANSPORTER_1"/>
    <property type="match status" value="1"/>
</dbReference>
<proteinExistence type="inferred from homology"/>
<evidence type="ECO:0000256" key="9">
    <source>
        <dbReference type="ARBA" id="ARBA00047356"/>
    </source>
</evidence>
<keyword evidence="12" id="KW-1185">Reference proteome</keyword>
<keyword evidence="4" id="KW-1003">Cell membrane</keyword>
<dbReference type="InterPro" id="IPR003593">
    <property type="entry name" value="AAA+_ATPase"/>
</dbReference>
<evidence type="ECO:0000256" key="6">
    <source>
        <dbReference type="ARBA" id="ARBA00022840"/>
    </source>
</evidence>
<dbReference type="Gene3D" id="3.40.50.300">
    <property type="entry name" value="P-loop containing nucleotide triphosphate hydrolases"/>
    <property type="match status" value="1"/>
</dbReference>
<sequence>MALLEVKNLCVEFAVRTNLNSQGAVKALRDVSFQVGAGERLGIVGESGAGKSVAAFSILNLISKPGYISSGEILFDGKNLAEMTEKQIRNVRGNRICMIFQDPMMTLNPVLTIGTQMIECLRAHRKISKKEAKSIAIDRLAQVKIPSPDKRIDQYPHELSGGMRQRVVIAIALLTEPELLIADEPTTALDVTIQAEIMDLLVSLCEEHKVALILITHDLAVVAEVTQRAVVMYAGRVIEEGPTRDVIDNAYHPYTKGLIAALPQQAQPGGRLNQIRGSMPGLQNTPDGCAFHPRCDFCFAPCQQQVPEEYLAAEVADGQHHRVACHLFNPQYTEQAKQAIELKNKQGGSK</sequence>
<dbReference type="InterPro" id="IPR003439">
    <property type="entry name" value="ABC_transporter-like_ATP-bd"/>
</dbReference>
<dbReference type="InterPro" id="IPR050388">
    <property type="entry name" value="ABC_Ni/Peptide_Import"/>
</dbReference>
<dbReference type="Proteomes" id="UP000244906">
    <property type="component" value="Unassembled WGS sequence"/>
</dbReference>
<dbReference type="FunFam" id="3.40.50.300:FF:000016">
    <property type="entry name" value="Oligopeptide ABC transporter ATP-binding component"/>
    <property type="match status" value="1"/>
</dbReference>
<dbReference type="GO" id="GO:0005886">
    <property type="term" value="C:plasma membrane"/>
    <property type="evidence" value="ECO:0007669"/>
    <property type="project" value="UniProtKB-SubCell"/>
</dbReference>
<evidence type="ECO:0000256" key="7">
    <source>
        <dbReference type="ARBA" id="ARBA00023136"/>
    </source>
</evidence>
<feature type="domain" description="ABC transporter" evidence="10">
    <location>
        <begin position="4"/>
        <end position="259"/>
    </location>
</feature>
<accession>A0A2V1GTA0</accession>
<dbReference type="EC" id="7.4.2.9" evidence="8"/>
<keyword evidence="3" id="KW-0813">Transport</keyword>
<evidence type="ECO:0000313" key="11">
    <source>
        <dbReference type="EMBL" id="PVZ68828.1"/>
    </source>
</evidence>
<evidence type="ECO:0000256" key="4">
    <source>
        <dbReference type="ARBA" id="ARBA00022475"/>
    </source>
</evidence>
<dbReference type="InterPro" id="IPR027417">
    <property type="entry name" value="P-loop_NTPase"/>
</dbReference>
<dbReference type="PANTHER" id="PTHR43297:SF2">
    <property type="entry name" value="DIPEPTIDE TRANSPORT ATP-BINDING PROTEIN DPPD"/>
    <property type="match status" value="1"/>
</dbReference>
<dbReference type="CDD" id="cd03257">
    <property type="entry name" value="ABC_NikE_OppD_transporters"/>
    <property type="match status" value="1"/>
</dbReference>
<dbReference type="GO" id="GO:0015833">
    <property type="term" value="P:peptide transport"/>
    <property type="evidence" value="ECO:0007669"/>
    <property type="project" value="InterPro"/>
</dbReference>
<gene>
    <name evidence="11" type="ORF">DC094_11270</name>
</gene>
<keyword evidence="6 11" id="KW-0067">ATP-binding</keyword>
<dbReference type="GO" id="GO:0016887">
    <property type="term" value="F:ATP hydrolysis activity"/>
    <property type="evidence" value="ECO:0007669"/>
    <property type="project" value="InterPro"/>
</dbReference>
<dbReference type="AlphaFoldDB" id="A0A2V1GTA0"/>
<dbReference type="EMBL" id="QDDL01000004">
    <property type="protein sequence ID" value="PVZ68828.1"/>
    <property type="molecule type" value="Genomic_DNA"/>
</dbReference>
<keyword evidence="5" id="KW-0547">Nucleotide-binding</keyword>
<protein>
    <recommendedName>
        <fullName evidence="8">ABC-type dipeptide transporter</fullName>
        <ecNumber evidence="8">7.4.2.9</ecNumber>
    </recommendedName>
</protein>
<dbReference type="InterPro" id="IPR017871">
    <property type="entry name" value="ABC_transporter-like_CS"/>
</dbReference>
<comment type="catalytic activity">
    <reaction evidence="9">
        <text>a dipeptide(out) + ATP + H2O = a dipeptide(in) + ADP + phosphate + H(+)</text>
        <dbReference type="Rhea" id="RHEA:23120"/>
        <dbReference type="ChEBI" id="CHEBI:15377"/>
        <dbReference type="ChEBI" id="CHEBI:15378"/>
        <dbReference type="ChEBI" id="CHEBI:30616"/>
        <dbReference type="ChEBI" id="CHEBI:43474"/>
        <dbReference type="ChEBI" id="CHEBI:90799"/>
        <dbReference type="ChEBI" id="CHEBI:456216"/>
        <dbReference type="EC" id="7.4.2.9"/>
    </reaction>
</comment>
<dbReference type="PANTHER" id="PTHR43297">
    <property type="entry name" value="OLIGOPEPTIDE TRANSPORT ATP-BINDING PROTEIN APPD"/>
    <property type="match status" value="1"/>
</dbReference>
<comment type="caution">
    <text evidence="11">The sequence shown here is derived from an EMBL/GenBank/DDBJ whole genome shotgun (WGS) entry which is preliminary data.</text>
</comment>
<evidence type="ECO:0000256" key="2">
    <source>
        <dbReference type="ARBA" id="ARBA00005417"/>
    </source>
</evidence>
<dbReference type="InterPro" id="IPR013563">
    <property type="entry name" value="Oligopep_ABC_C"/>
</dbReference>
<dbReference type="PROSITE" id="PS50893">
    <property type="entry name" value="ABC_TRANSPORTER_2"/>
    <property type="match status" value="1"/>
</dbReference>
<comment type="similarity">
    <text evidence="2">Belongs to the ABC transporter superfamily.</text>
</comment>
<dbReference type="GO" id="GO:0055085">
    <property type="term" value="P:transmembrane transport"/>
    <property type="evidence" value="ECO:0007669"/>
    <property type="project" value="UniProtKB-ARBA"/>
</dbReference>
<dbReference type="SMART" id="SM00382">
    <property type="entry name" value="AAA"/>
    <property type="match status" value="1"/>
</dbReference>
<dbReference type="NCBIfam" id="TIGR01727">
    <property type="entry name" value="oligo_HPY"/>
    <property type="match status" value="1"/>
</dbReference>
<evidence type="ECO:0000256" key="1">
    <source>
        <dbReference type="ARBA" id="ARBA00004417"/>
    </source>
</evidence>
<name>A0A2V1GTA0_9GAMM</name>
<dbReference type="OrthoDB" id="9784450at2"/>
<keyword evidence="7" id="KW-0472">Membrane</keyword>
<evidence type="ECO:0000256" key="3">
    <source>
        <dbReference type="ARBA" id="ARBA00022448"/>
    </source>
</evidence>
<evidence type="ECO:0000256" key="8">
    <source>
        <dbReference type="ARBA" id="ARBA00038852"/>
    </source>
</evidence>